<reference evidence="2" key="1">
    <citation type="journal article" date="2023" name="Science">
        <title>Genome structures resolve the early diversification of teleost fishes.</title>
        <authorList>
            <person name="Parey E."/>
            <person name="Louis A."/>
            <person name="Montfort J."/>
            <person name="Bouchez O."/>
            <person name="Roques C."/>
            <person name="Iampietro C."/>
            <person name="Lluch J."/>
            <person name="Castinel A."/>
            <person name="Donnadieu C."/>
            <person name="Desvignes T."/>
            <person name="Floi Bucao C."/>
            <person name="Jouanno E."/>
            <person name="Wen M."/>
            <person name="Mejri S."/>
            <person name="Dirks R."/>
            <person name="Jansen H."/>
            <person name="Henkel C."/>
            <person name="Chen W.J."/>
            <person name="Zahm M."/>
            <person name="Cabau C."/>
            <person name="Klopp C."/>
            <person name="Thompson A.W."/>
            <person name="Robinson-Rechavi M."/>
            <person name="Braasch I."/>
            <person name="Lecointre G."/>
            <person name="Bobe J."/>
            <person name="Postlethwait J.H."/>
            <person name="Berthelot C."/>
            <person name="Roest Crollius H."/>
            <person name="Guiguen Y."/>
        </authorList>
    </citation>
    <scope>NUCLEOTIDE SEQUENCE</scope>
    <source>
        <strain evidence="2">NC1722</strain>
    </source>
</reference>
<organism evidence="2 3">
    <name type="scientific">Aldrovandia affinis</name>
    <dbReference type="NCBI Taxonomy" id="143900"/>
    <lineage>
        <taxon>Eukaryota</taxon>
        <taxon>Metazoa</taxon>
        <taxon>Chordata</taxon>
        <taxon>Craniata</taxon>
        <taxon>Vertebrata</taxon>
        <taxon>Euteleostomi</taxon>
        <taxon>Actinopterygii</taxon>
        <taxon>Neopterygii</taxon>
        <taxon>Teleostei</taxon>
        <taxon>Notacanthiformes</taxon>
        <taxon>Halosauridae</taxon>
        <taxon>Aldrovandia</taxon>
    </lineage>
</organism>
<accession>A0AAD7S2I2</accession>
<sequence length="75" mass="8244">MYSAGLPPQPKLGFSTKQCSKTRNKGVSDGRTSGYCGDGAATGSCGERRQRSLFLWKRKCLLMCQCSDQILYLCV</sequence>
<name>A0AAD7S2I2_9TELE</name>
<proteinExistence type="predicted"/>
<evidence type="ECO:0000256" key="1">
    <source>
        <dbReference type="SAM" id="MobiDB-lite"/>
    </source>
</evidence>
<feature type="region of interest" description="Disordered" evidence="1">
    <location>
        <begin position="1"/>
        <end position="29"/>
    </location>
</feature>
<gene>
    <name evidence="2" type="ORF">AAFF_G00042830</name>
</gene>
<evidence type="ECO:0000313" key="3">
    <source>
        <dbReference type="Proteomes" id="UP001221898"/>
    </source>
</evidence>
<evidence type="ECO:0000313" key="2">
    <source>
        <dbReference type="EMBL" id="KAJ8394683.1"/>
    </source>
</evidence>
<comment type="caution">
    <text evidence="2">The sequence shown here is derived from an EMBL/GenBank/DDBJ whole genome shotgun (WGS) entry which is preliminary data.</text>
</comment>
<dbReference type="Proteomes" id="UP001221898">
    <property type="component" value="Unassembled WGS sequence"/>
</dbReference>
<protein>
    <submittedName>
        <fullName evidence="2">Uncharacterized protein</fullName>
    </submittedName>
</protein>
<keyword evidence="3" id="KW-1185">Reference proteome</keyword>
<dbReference type="AlphaFoldDB" id="A0AAD7S2I2"/>
<dbReference type="EMBL" id="JAINUG010000123">
    <property type="protein sequence ID" value="KAJ8394683.1"/>
    <property type="molecule type" value="Genomic_DNA"/>
</dbReference>